<comment type="similarity">
    <text evidence="1">Belongs to the short-chain dehydrogenases/reductases (SDR) family.</text>
</comment>
<dbReference type="Pfam" id="PF13561">
    <property type="entry name" value="adh_short_C2"/>
    <property type="match status" value="1"/>
</dbReference>
<accession>A0A917I0S0</accession>
<dbReference type="InterPro" id="IPR036291">
    <property type="entry name" value="NAD(P)-bd_dom_sf"/>
</dbReference>
<evidence type="ECO:0000313" key="5">
    <source>
        <dbReference type="Proteomes" id="UP000660862"/>
    </source>
</evidence>
<keyword evidence="5" id="KW-1185">Reference proteome</keyword>
<dbReference type="SUPFAM" id="SSF51735">
    <property type="entry name" value="NAD(P)-binding Rossmann-fold domains"/>
    <property type="match status" value="1"/>
</dbReference>
<feature type="compositionally biased region" description="Basic and acidic residues" evidence="3">
    <location>
        <begin position="1"/>
        <end position="23"/>
    </location>
</feature>
<dbReference type="PANTHER" id="PTHR48107:SF16">
    <property type="entry name" value="NADPH-DEPENDENT ALDEHYDE REDUCTASE 1, CHLOROPLASTIC"/>
    <property type="match status" value="1"/>
</dbReference>
<dbReference type="InterPro" id="IPR002347">
    <property type="entry name" value="SDR_fam"/>
</dbReference>
<evidence type="ECO:0000256" key="2">
    <source>
        <dbReference type="ARBA" id="ARBA00023002"/>
    </source>
</evidence>
<dbReference type="EMBL" id="BMER01000006">
    <property type="protein sequence ID" value="GGH02318.1"/>
    <property type="molecule type" value="Genomic_DNA"/>
</dbReference>
<sequence>MAQEKTKHEGSRPSSEDPADRYPKPPFPRKPQDVPGTESEMDPQADHGEQSYQGKNRLGGKSAIITGGDSGIGKAVAIAFAREGADVLISYLDDVEDRDAQDTVAYIREAGRKAIAIKGDISSERHCQKIIEVAVKEFGKIDILINNAAYQMSREKLQDIPTWEWEKTFAVNIHSMFYLCRAAEPHMPPGSSIINTTSVNAYEPNPTLLPYAATKAAIQNFTANLSQILLEQGKGIRVNAVAPGPIWTPLIPSTIPDHEHFGDNTPFERPGQPAEVAPAYVFLASDEANYISGATLPVTGGRITI</sequence>
<evidence type="ECO:0000256" key="1">
    <source>
        <dbReference type="ARBA" id="ARBA00006484"/>
    </source>
</evidence>
<reference evidence="4" key="1">
    <citation type="journal article" date="2014" name="Int. J. Syst. Evol. Microbiol.">
        <title>Complete genome sequence of Corynebacterium casei LMG S-19264T (=DSM 44701T), isolated from a smear-ripened cheese.</title>
        <authorList>
            <consortium name="US DOE Joint Genome Institute (JGI-PGF)"/>
            <person name="Walter F."/>
            <person name="Albersmeier A."/>
            <person name="Kalinowski J."/>
            <person name="Ruckert C."/>
        </authorList>
    </citation>
    <scope>NUCLEOTIDE SEQUENCE</scope>
    <source>
        <strain evidence="4">CGMCC 1.12195</strain>
    </source>
</reference>
<evidence type="ECO:0000256" key="3">
    <source>
        <dbReference type="SAM" id="MobiDB-lite"/>
    </source>
</evidence>
<proteinExistence type="inferred from homology"/>
<reference evidence="4" key="2">
    <citation type="submission" date="2020-09" db="EMBL/GenBank/DDBJ databases">
        <authorList>
            <person name="Sun Q."/>
            <person name="Zhou Y."/>
        </authorList>
    </citation>
    <scope>NUCLEOTIDE SEQUENCE</scope>
    <source>
        <strain evidence="4">CGMCC 1.12195</strain>
    </source>
</reference>
<organism evidence="4 5">
    <name type="scientific">Parapedobacter pyrenivorans</name>
    <dbReference type="NCBI Taxonomy" id="1305674"/>
    <lineage>
        <taxon>Bacteria</taxon>
        <taxon>Pseudomonadati</taxon>
        <taxon>Bacteroidota</taxon>
        <taxon>Sphingobacteriia</taxon>
        <taxon>Sphingobacteriales</taxon>
        <taxon>Sphingobacteriaceae</taxon>
        <taxon>Parapedobacter</taxon>
    </lineage>
</organism>
<dbReference type="PANTHER" id="PTHR48107">
    <property type="entry name" value="NADPH-DEPENDENT ALDEHYDE REDUCTASE-LIKE PROTEIN, CHLOROPLASTIC-RELATED"/>
    <property type="match status" value="1"/>
</dbReference>
<keyword evidence="2" id="KW-0560">Oxidoreductase</keyword>
<protein>
    <submittedName>
        <fullName evidence="4">NAD(P)-dependent oxidoreductase</fullName>
    </submittedName>
</protein>
<dbReference type="InterPro" id="IPR020904">
    <property type="entry name" value="Sc_DH/Rdtase_CS"/>
</dbReference>
<dbReference type="PRINTS" id="PR00080">
    <property type="entry name" value="SDRFAMILY"/>
</dbReference>
<feature type="region of interest" description="Disordered" evidence="3">
    <location>
        <begin position="1"/>
        <end position="58"/>
    </location>
</feature>
<comment type="caution">
    <text evidence="4">The sequence shown here is derived from an EMBL/GenBank/DDBJ whole genome shotgun (WGS) entry which is preliminary data.</text>
</comment>
<evidence type="ECO:0000313" key="4">
    <source>
        <dbReference type="EMBL" id="GGH02318.1"/>
    </source>
</evidence>
<gene>
    <name evidence="4" type="ORF">GCM10007415_43100</name>
</gene>
<dbReference type="FunFam" id="3.40.50.720:FF:000084">
    <property type="entry name" value="Short-chain dehydrogenase reductase"/>
    <property type="match status" value="1"/>
</dbReference>
<dbReference type="Gene3D" id="3.40.50.720">
    <property type="entry name" value="NAD(P)-binding Rossmann-like Domain"/>
    <property type="match status" value="1"/>
</dbReference>
<dbReference type="PRINTS" id="PR00081">
    <property type="entry name" value="GDHRDH"/>
</dbReference>
<dbReference type="GO" id="GO:0016614">
    <property type="term" value="F:oxidoreductase activity, acting on CH-OH group of donors"/>
    <property type="evidence" value="ECO:0007669"/>
    <property type="project" value="UniProtKB-ARBA"/>
</dbReference>
<dbReference type="PROSITE" id="PS00061">
    <property type="entry name" value="ADH_SHORT"/>
    <property type="match status" value="1"/>
</dbReference>
<dbReference type="AlphaFoldDB" id="A0A917I0S0"/>
<name>A0A917I0S0_9SPHI</name>
<dbReference type="Proteomes" id="UP000660862">
    <property type="component" value="Unassembled WGS sequence"/>
</dbReference>
<dbReference type="RefSeq" id="WP_188508191.1">
    <property type="nucleotide sequence ID" value="NZ_BMER01000006.1"/>
</dbReference>